<accession>A0ABD5R2Z5</accession>
<evidence type="ECO:0000313" key="3">
    <source>
        <dbReference type="Proteomes" id="UP001596118"/>
    </source>
</evidence>
<keyword evidence="1" id="KW-1133">Transmembrane helix</keyword>
<feature type="transmembrane region" description="Helical" evidence="1">
    <location>
        <begin position="139"/>
        <end position="161"/>
    </location>
</feature>
<dbReference type="GO" id="GO:0005886">
    <property type="term" value="C:plasma membrane"/>
    <property type="evidence" value="ECO:0007669"/>
    <property type="project" value="UniProtKB-SubCell"/>
</dbReference>
<dbReference type="PANTHER" id="PTHR34300:SF2">
    <property type="entry name" value="QUEUOSINE PRECURSOR TRANSPORTER-RELATED"/>
    <property type="match status" value="1"/>
</dbReference>
<feature type="transmembrane region" description="Helical" evidence="1">
    <location>
        <begin position="25"/>
        <end position="46"/>
    </location>
</feature>
<comment type="similarity">
    <text evidence="1">Belongs to the vitamin uptake transporter (VUT/ECF) (TC 2.A.88) family. Q precursor transporter subfamily.</text>
</comment>
<protein>
    <recommendedName>
        <fullName evidence="1">Probable queuosine precursor transporter</fullName>
        <shortName evidence="1">Q precursor transporter</shortName>
    </recommendedName>
</protein>
<keyword evidence="1" id="KW-1003">Cell membrane</keyword>
<dbReference type="GO" id="GO:0022857">
    <property type="term" value="F:transmembrane transporter activity"/>
    <property type="evidence" value="ECO:0007669"/>
    <property type="project" value="UniProtKB-UniRule"/>
</dbReference>
<reference evidence="2 3" key="1">
    <citation type="journal article" date="2019" name="Int. J. Syst. Evol. Microbiol.">
        <title>The Global Catalogue of Microorganisms (GCM) 10K type strain sequencing project: providing services to taxonomists for standard genome sequencing and annotation.</title>
        <authorList>
            <consortium name="The Broad Institute Genomics Platform"/>
            <consortium name="The Broad Institute Genome Sequencing Center for Infectious Disease"/>
            <person name="Wu L."/>
            <person name="Ma J."/>
        </authorList>
    </citation>
    <scope>NUCLEOTIDE SEQUENCE [LARGE SCALE GENOMIC DNA]</scope>
    <source>
        <strain evidence="2 3">CGMCC 1.12124</strain>
    </source>
</reference>
<proteinExistence type="inferred from homology"/>
<name>A0ABD5R2Z5_9EURY</name>
<dbReference type="EMBL" id="JBHSKY010000009">
    <property type="protein sequence ID" value="MFC5279360.1"/>
    <property type="molecule type" value="Genomic_DNA"/>
</dbReference>
<dbReference type="InterPro" id="IPR003744">
    <property type="entry name" value="YhhQ"/>
</dbReference>
<feature type="transmembrane region" description="Helical" evidence="1">
    <location>
        <begin position="221"/>
        <end position="241"/>
    </location>
</feature>
<dbReference type="Pfam" id="PF02592">
    <property type="entry name" value="Vut_1"/>
    <property type="match status" value="1"/>
</dbReference>
<comment type="subcellular location">
    <subcellularLocation>
        <location evidence="1">Cell membrane</location>
        <topology evidence="1">Multi-pass membrane protein</topology>
    </subcellularLocation>
</comment>
<sequence>MSNGADTTGGADTERLLAVDPLSRSAVAAVGLVALFVTALATAQVTAAKVLALSLPVALPVVGPQVLLPGAALAYAITFFASDCLAELYGRRTAQVVVNVGFAMNFVVLALVWSTLAAPGVDPEVAAAFGTALGPTTNIVAGSLLAYVVSQNVDVVLFHAIRDRTGSANLWLRNLASTATSQAIDTVIFVSVAFLVAPTLLGVGDALPLGAVGALIVGQYLLKLLIAVLDTPFVYLVVGAVRE</sequence>
<dbReference type="AlphaFoldDB" id="A0ABD5R2Z5"/>
<evidence type="ECO:0000256" key="1">
    <source>
        <dbReference type="HAMAP-Rule" id="MF_02088"/>
    </source>
</evidence>
<dbReference type="PANTHER" id="PTHR34300">
    <property type="entry name" value="QUEUOSINE PRECURSOR TRANSPORTER-RELATED"/>
    <property type="match status" value="1"/>
</dbReference>
<dbReference type="Proteomes" id="UP001596118">
    <property type="component" value="Unassembled WGS sequence"/>
</dbReference>
<keyword evidence="1" id="KW-0813">Transport</keyword>
<evidence type="ECO:0000313" key="2">
    <source>
        <dbReference type="EMBL" id="MFC5279360.1"/>
    </source>
</evidence>
<keyword evidence="3" id="KW-1185">Reference proteome</keyword>
<feature type="transmembrane region" description="Helical" evidence="1">
    <location>
        <begin position="96"/>
        <end position="119"/>
    </location>
</feature>
<gene>
    <name evidence="2" type="ORF">ACFPM1_11430</name>
</gene>
<dbReference type="RefSeq" id="WP_256413127.1">
    <property type="nucleotide sequence ID" value="NZ_JANHDM010000017.1"/>
</dbReference>
<organism evidence="2 3">
    <name type="scientific">Halorubrum rubrum</name>
    <dbReference type="NCBI Taxonomy" id="1126240"/>
    <lineage>
        <taxon>Archaea</taxon>
        <taxon>Methanobacteriati</taxon>
        <taxon>Methanobacteriota</taxon>
        <taxon>Stenosarchaea group</taxon>
        <taxon>Halobacteria</taxon>
        <taxon>Halobacteriales</taxon>
        <taxon>Haloferacaceae</taxon>
        <taxon>Halorubrum</taxon>
    </lineage>
</organism>
<comment type="function">
    <text evidence="1">Involved in the import of queuosine (Q) precursors, required for Q precursor salvage.</text>
</comment>
<dbReference type="HAMAP" id="MF_02088">
    <property type="entry name" value="Q_prec_transport"/>
    <property type="match status" value="1"/>
</dbReference>
<feature type="transmembrane region" description="Helical" evidence="1">
    <location>
        <begin position="66"/>
        <end position="89"/>
    </location>
</feature>
<comment type="caution">
    <text evidence="2">The sequence shown here is derived from an EMBL/GenBank/DDBJ whole genome shotgun (WGS) entry which is preliminary data.</text>
</comment>
<keyword evidence="1" id="KW-0472">Membrane</keyword>
<feature type="transmembrane region" description="Helical" evidence="1">
    <location>
        <begin position="182"/>
        <end position="201"/>
    </location>
</feature>
<dbReference type="NCBIfam" id="TIGR00697">
    <property type="entry name" value="queuosine precursor transporter"/>
    <property type="match status" value="1"/>
</dbReference>
<keyword evidence="1" id="KW-0812">Transmembrane</keyword>